<dbReference type="PANTHER" id="PTHR43591">
    <property type="entry name" value="METHYLTRANSFERASE"/>
    <property type="match status" value="1"/>
</dbReference>
<dbReference type="Proteomes" id="UP001147700">
    <property type="component" value="Unassembled WGS sequence"/>
</dbReference>
<dbReference type="CDD" id="cd02440">
    <property type="entry name" value="AdoMet_MTases"/>
    <property type="match status" value="1"/>
</dbReference>
<keyword evidence="2" id="KW-0808">Transferase</keyword>
<protein>
    <submittedName>
        <fullName evidence="2">Methyltransferase domain-containing protein</fullName>
    </submittedName>
</protein>
<dbReference type="InterPro" id="IPR029063">
    <property type="entry name" value="SAM-dependent_MTases_sf"/>
</dbReference>
<evidence type="ECO:0000313" key="2">
    <source>
        <dbReference type="EMBL" id="MDA0136802.1"/>
    </source>
</evidence>
<evidence type="ECO:0000259" key="1">
    <source>
        <dbReference type="Pfam" id="PF08241"/>
    </source>
</evidence>
<dbReference type="InterPro" id="IPR013216">
    <property type="entry name" value="Methyltransf_11"/>
</dbReference>
<name>A0ABT4RE44_9ACTN</name>
<proteinExistence type="predicted"/>
<dbReference type="RefSeq" id="WP_202953670.1">
    <property type="nucleotide sequence ID" value="NZ_JAPCID010000006.1"/>
</dbReference>
<dbReference type="GO" id="GO:0008168">
    <property type="term" value="F:methyltransferase activity"/>
    <property type="evidence" value="ECO:0007669"/>
    <property type="project" value="UniProtKB-KW"/>
</dbReference>
<evidence type="ECO:0000313" key="3">
    <source>
        <dbReference type="Proteomes" id="UP001147700"/>
    </source>
</evidence>
<reference evidence="2" key="1">
    <citation type="submission" date="2022-10" db="EMBL/GenBank/DDBJ databases">
        <title>The WGS of Solirubrobacter sp. CPCC 204708.</title>
        <authorList>
            <person name="Jiang Z."/>
        </authorList>
    </citation>
    <scope>NUCLEOTIDE SEQUENCE</scope>
    <source>
        <strain evidence="2">CPCC 204708</strain>
    </source>
</reference>
<comment type="caution">
    <text evidence="2">The sequence shown here is derived from an EMBL/GenBank/DDBJ whole genome shotgun (WGS) entry which is preliminary data.</text>
</comment>
<dbReference type="PANTHER" id="PTHR43591:SF24">
    <property type="entry name" value="2-METHOXY-6-POLYPRENYL-1,4-BENZOQUINOL METHYLASE, MITOCHONDRIAL"/>
    <property type="match status" value="1"/>
</dbReference>
<dbReference type="Gene3D" id="3.40.50.150">
    <property type="entry name" value="Vaccinia Virus protein VP39"/>
    <property type="match status" value="1"/>
</dbReference>
<feature type="domain" description="Methyltransferase type 11" evidence="1">
    <location>
        <begin position="50"/>
        <end position="140"/>
    </location>
</feature>
<dbReference type="SUPFAM" id="SSF53335">
    <property type="entry name" value="S-adenosyl-L-methionine-dependent methyltransferases"/>
    <property type="match status" value="1"/>
</dbReference>
<accession>A0ABT4RE44</accession>
<dbReference type="GO" id="GO:0032259">
    <property type="term" value="P:methylation"/>
    <property type="evidence" value="ECO:0007669"/>
    <property type="project" value="UniProtKB-KW"/>
</dbReference>
<gene>
    <name evidence="2" type="ORF">OJ962_04775</name>
</gene>
<keyword evidence="2" id="KW-0489">Methyltransferase</keyword>
<dbReference type="Pfam" id="PF08241">
    <property type="entry name" value="Methyltransf_11"/>
    <property type="match status" value="1"/>
</dbReference>
<dbReference type="EMBL" id="JAPCID010000006">
    <property type="protein sequence ID" value="MDA0136802.1"/>
    <property type="molecule type" value="Genomic_DNA"/>
</dbReference>
<keyword evidence="3" id="KW-1185">Reference proteome</keyword>
<sequence>MTTIPSSGLKAKHAAMWASGDYPGMVETFLTPLGPRLVDAIAIQPGARVLDVAAGTGNASIPAAERGAHVTASDLTPELLAAGAARTDLPIEWVTADAEALPFEDESFDVVMSAIGVMFAPHHQDAADELVRVTRVGGTVGLLSWAPDGMLGALFRTMAPYAPPPPPGASAPPLWGGEGHLRKLFGDRVEWKTMRREVLEITCFEQARDYGALFKARYGPTISIRANAVREGREAEFDAALDAFCDEWNLAEPGEPARFEMAYLLSTGTRG</sequence>
<organism evidence="2 3">
    <name type="scientific">Solirubrobacter deserti</name>
    <dbReference type="NCBI Taxonomy" id="2282478"/>
    <lineage>
        <taxon>Bacteria</taxon>
        <taxon>Bacillati</taxon>
        <taxon>Actinomycetota</taxon>
        <taxon>Thermoleophilia</taxon>
        <taxon>Solirubrobacterales</taxon>
        <taxon>Solirubrobacteraceae</taxon>
        <taxon>Solirubrobacter</taxon>
    </lineage>
</organism>